<accession>A0AAV1SM84</accession>
<name>A0AAV1SM84_9ROSI</name>
<comment type="caution">
    <text evidence="1">The sequence shown here is derived from an EMBL/GenBank/DDBJ whole genome shotgun (WGS) entry which is preliminary data.</text>
</comment>
<dbReference type="AlphaFoldDB" id="A0AAV1SM84"/>
<dbReference type="Proteomes" id="UP001314170">
    <property type="component" value="Unassembled WGS sequence"/>
</dbReference>
<reference evidence="1 2" key="1">
    <citation type="submission" date="2024-01" db="EMBL/GenBank/DDBJ databases">
        <authorList>
            <person name="Waweru B."/>
        </authorList>
    </citation>
    <scope>NUCLEOTIDE SEQUENCE [LARGE SCALE GENOMIC DNA]</scope>
</reference>
<sequence>MTGDMKELNSVGGYEKKRNMRELSYVGIDELKQKLAYTILELESMKVAAMKK</sequence>
<evidence type="ECO:0000313" key="2">
    <source>
        <dbReference type="Proteomes" id="UP001314170"/>
    </source>
</evidence>
<organism evidence="1 2">
    <name type="scientific">Dovyalis caffra</name>
    <dbReference type="NCBI Taxonomy" id="77055"/>
    <lineage>
        <taxon>Eukaryota</taxon>
        <taxon>Viridiplantae</taxon>
        <taxon>Streptophyta</taxon>
        <taxon>Embryophyta</taxon>
        <taxon>Tracheophyta</taxon>
        <taxon>Spermatophyta</taxon>
        <taxon>Magnoliopsida</taxon>
        <taxon>eudicotyledons</taxon>
        <taxon>Gunneridae</taxon>
        <taxon>Pentapetalae</taxon>
        <taxon>rosids</taxon>
        <taxon>fabids</taxon>
        <taxon>Malpighiales</taxon>
        <taxon>Salicaceae</taxon>
        <taxon>Flacourtieae</taxon>
        <taxon>Dovyalis</taxon>
    </lineage>
</organism>
<evidence type="ECO:0000313" key="1">
    <source>
        <dbReference type="EMBL" id="CAK7353760.1"/>
    </source>
</evidence>
<proteinExistence type="predicted"/>
<gene>
    <name evidence="1" type="ORF">DCAF_LOCUS24894</name>
</gene>
<keyword evidence="2" id="KW-1185">Reference proteome</keyword>
<protein>
    <submittedName>
        <fullName evidence="1">Uncharacterized protein</fullName>
    </submittedName>
</protein>
<dbReference type="EMBL" id="CAWUPB010001194">
    <property type="protein sequence ID" value="CAK7353760.1"/>
    <property type="molecule type" value="Genomic_DNA"/>
</dbReference>